<keyword evidence="1" id="KW-0175">Coiled coil</keyword>
<gene>
    <name evidence="3" type="ORF">MAR_030001</name>
</gene>
<evidence type="ECO:0000256" key="2">
    <source>
        <dbReference type="SAM" id="MobiDB-lite"/>
    </source>
</evidence>
<feature type="compositionally biased region" description="Pro residues" evidence="2">
    <location>
        <begin position="188"/>
        <end position="201"/>
    </location>
</feature>
<evidence type="ECO:0000313" key="3">
    <source>
        <dbReference type="EMBL" id="WAQ97311.1"/>
    </source>
</evidence>
<accession>A0ABY7DL39</accession>
<feature type="region of interest" description="Disordered" evidence="2">
    <location>
        <begin position="703"/>
        <end position="727"/>
    </location>
</feature>
<dbReference type="Proteomes" id="UP001164746">
    <property type="component" value="Chromosome 2"/>
</dbReference>
<feature type="coiled-coil region" evidence="1">
    <location>
        <begin position="766"/>
        <end position="886"/>
    </location>
</feature>
<feature type="region of interest" description="Disordered" evidence="2">
    <location>
        <begin position="602"/>
        <end position="664"/>
    </location>
</feature>
<feature type="compositionally biased region" description="Basic and acidic residues" evidence="2">
    <location>
        <begin position="229"/>
        <end position="240"/>
    </location>
</feature>
<dbReference type="PANTHER" id="PTHR21623">
    <property type="entry name" value="SPERIOLIN-BINDING FACTOR"/>
    <property type="match status" value="1"/>
</dbReference>
<evidence type="ECO:0000256" key="1">
    <source>
        <dbReference type="SAM" id="Coils"/>
    </source>
</evidence>
<organism evidence="3 4">
    <name type="scientific">Mya arenaria</name>
    <name type="common">Soft-shell clam</name>
    <dbReference type="NCBI Taxonomy" id="6604"/>
    <lineage>
        <taxon>Eukaryota</taxon>
        <taxon>Metazoa</taxon>
        <taxon>Spiralia</taxon>
        <taxon>Lophotrochozoa</taxon>
        <taxon>Mollusca</taxon>
        <taxon>Bivalvia</taxon>
        <taxon>Autobranchia</taxon>
        <taxon>Heteroconchia</taxon>
        <taxon>Euheterodonta</taxon>
        <taxon>Imparidentia</taxon>
        <taxon>Neoheterodontei</taxon>
        <taxon>Myida</taxon>
        <taxon>Myoidea</taxon>
        <taxon>Myidae</taxon>
        <taxon>Mya</taxon>
    </lineage>
</organism>
<keyword evidence="4" id="KW-1185">Reference proteome</keyword>
<dbReference type="PANTHER" id="PTHR21623:SF2">
    <property type="entry name" value="COILED-COIL DOMAIN-CONTAINING PROTEIN 33"/>
    <property type="match status" value="1"/>
</dbReference>
<dbReference type="InterPro" id="IPR039889">
    <property type="entry name" value="CCD33"/>
</dbReference>
<feature type="compositionally biased region" description="Basic and acidic residues" evidence="2">
    <location>
        <begin position="642"/>
        <end position="664"/>
    </location>
</feature>
<evidence type="ECO:0000313" key="4">
    <source>
        <dbReference type="Proteomes" id="UP001164746"/>
    </source>
</evidence>
<feature type="compositionally biased region" description="Low complexity" evidence="2">
    <location>
        <begin position="706"/>
        <end position="720"/>
    </location>
</feature>
<dbReference type="EMBL" id="CP111013">
    <property type="protein sequence ID" value="WAQ97311.1"/>
    <property type="molecule type" value="Genomic_DNA"/>
</dbReference>
<proteinExistence type="predicted"/>
<sequence length="940" mass="106142">MSMMLESHTLPNIEGKAMEFTVDIQDAQFNHEGWYYLVITLHNSAVKDYSKVKVMKSDSGVWETKRQLQTDFTRQEENTPLSYFHDKRFTFRFPKGFFKNDKNFDVYILVEAFTTADTTQGKGRKVGEGKFAIYPRPNAPRMKLYAEPGEDYYNYTNVMSLLRTHSTDNITMHCGRIRSTYSMREIVPPKPRTPDTPPPRPVQKTERKTPAPTPVDSQPNTGRMSKLLKPADNRVPDRRPASPPSSWGENLSLDLNLPKSPPLPPAADGKKLDESPRSDNDKGTFSTDKSYRHVANQGNELIEVILHGASSLPLNPEGHVPLPYAVVKTKTGEDRNKKSPAMVVSVGDAASGKGLVNYRMPVSYLTPFHQYHLELNMPAKGIPSGIKTFATVTRKLPRLPADPACPNYLALEVLLMGVQRQIKTPLGPLIAVARIVPDYYNYKSDNLLSHPRNAGVVMESITFPSAHPSNFVVTERSQHGHPQPVWNHPYLFVEHRDKATLFTPGAALVIEYYVASKTILMDEDMYKNLTEDNAKLGLRINDVPVQTLIPGEEGSNMSTIDGRRPTVGVVLRLITTETPDSMVAVSNLDAIPTLDLYPPSDVPDYYRGDSPEVLNIETGRPPAATQMPETPLSPARTPKTPPDYRDGYPRGRNKNDDNDKDRGKYVLHRIKKRPLSPIKDGEMPPFTAMESVLPDYQYIFQPGEGQQPRTPTRTARHPTQSRIPEGTEDVDKNSFLLLDHQTQELGNYRDAVHKMGSDIITLRGQVQALENVNGSLRRDLANYNDASRLMKNDVEKEYLKLKNSVKTQQGQMLKLQERLKKLKKLEEACKKQESVIQQMEKVLEKHHRDRSRYQKDKASQDANEVLLQENKRLREQIEELRLAENARTWGKERASLNLKLNEAEHGFGRSAGMVLHDYPVIGEIGGGKSSRRMSPLVSFR</sequence>
<protein>
    <submittedName>
        <fullName evidence="3">CCD33-like protein</fullName>
    </submittedName>
</protein>
<name>A0ABY7DL39_MYAAR</name>
<feature type="compositionally biased region" description="Basic and acidic residues" evidence="2">
    <location>
        <begin position="268"/>
        <end position="282"/>
    </location>
</feature>
<feature type="region of interest" description="Disordered" evidence="2">
    <location>
        <begin position="181"/>
        <end position="289"/>
    </location>
</feature>
<reference evidence="3" key="1">
    <citation type="submission" date="2022-11" db="EMBL/GenBank/DDBJ databases">
        <title>Centuries of genome instability and evolution in soft-shell clam transmissible cancer (bioRxiv).</title>
        <authorList>
            <person name="Hart S.F.M."/>
            <person name="Yonemitsu M.A."/>
            <person name="Giersch R.M."/>
            <person name="Beal B.F."/>
            <person name="Arriagada G."/>
            <person name="Davis B.W."/>
            <person name="Ostrander E.A."/>
            <person name="Goff S.P."/>
            <person name="Metzger M.J."/>
        </authorList>
    </citation>
    <scope>NUCLEOTIDE SEQUENCE</scope>
    <source>
        <strain evidence="3">MELC-2E11</strain>
        <tissue evidence="3">Siphon/mantle</tissue>
    </source>
</reference>